<dbReference type="AlphaFoldDB" id="A0A7J8J3D1"/>
<protein>
    <submittedName>
        <fullName evidence="1">Trans-golgi network vesicle protein 23-like protein A</fullName>
    </submittedName>
</protein>
<proteinExistence type="predicted"/>
<accession>A0A7J8J3D1</accession>
<comment type="caution">
    <text evidence="1">The sequence shown here is derived from an EMBL/GenBank/DDBJ whole genome shotgun (WGS) entry which is preliminary data.</text>
</comment>
<organism evidence="1 2">
    <name type="scientific">Molossus molossus</name>
    <name type="common">Pallas' mastiff bat</name>
    <name type="synonym">Vespertilio molossus</name>
    <dbReference type="NCBI Taxonomy" id="27622"/>
    <lineage>
        <taxon>Eukaryota</taxon>
        <taxon>Metazoa</taxon>
        <taxon>Chordata</taxon>
        <taxon>Craniata</taxon>
        <taxon>Vertebrata</taxon>
        <taxon>Euteleostomi</taxon>
        <taxon>Mammalia</taxon>
        <taxon>Eutheria</taxon>
        <taxon>Laurasiatheria</taxon>
        <taxon>Chiroptera</taxon>
        <taxon>Yangochiroptera</taxon>
        <taxon>Molossidae</taxon>
        <taxon>Molossus</taxon>
    </lineage>
</organism>
<evidence type="ECO:0000313" key="2">
    <source>
        <dbReference type="Proteomes" id="UP000550707"/>
    </source>
</evidence>
<reference evidence="1 2" key="1">
    <citation type="journal article" date="2020" name="Nature">
        <title>Six reference-quality genomes reveal evolution of bat adaptations.</title>
        <authorList>
            <person name="Jebb D."/>
            <person name="Huang Z."/>
            <person name="Pippel M."/>
            <person name="Hughes G.M."/>
            <person name="Lavrichenko K."/>
            <person name="Devanna P."/>
            <person name="Winkler S."/>
            <person name="Jermiin L.S."/>
            <person name="Skirmuntt E.C."/>
            <person name="Katzourakis A."/>
            <person name="Burkitt-Gray L."/>
            <person name="Ray D.A."/>
            <person name="Sullivan K.A.M."/>
            <person name="Roscito J.G."/>
            <person name="Kirilenko B.M."/>
            <person name="Davalos L.M."/>
            <person name="Corthals A.P."/>
            <person name="Power M.L."/>
            <person name="Jones G."/>
            <person name="Ransome R.D."/>
            <person name="Dechmann D.K.N."/>
            <person name="Locatelli A.G."/>
            <person name="Puechmaille S.J."/>
            <person name="Fedrigo O."/>
            <person name="Jarvis E.D."/>
            <person name="Hiller M."/>
            <person name="Vernes S.C."/>
            <person name="Myers E.W."/>
            <person name="Teeling E.C."/>
        </authorList>
    </citation>
    <scope>NUCLEOTIDE SEQUENCE [LARGE SCALE GENOMIC DNA]</scope>
    <source>
        <strain evidence="1">MMolMol1</strain>
        <tissue evidence="1">Muscle</tissue>
    </source>
</reference>
<gene>
    <name evidence="1" type="ORF">HJG59_019020</name>
</gene>
<keyword evidence="2" id="KW-1185">Reference proteome</keyword>
<dbReference type="EMBL" id="JACASF010000003">
    <property type="protein sequence ID" value="KAF6491394.1"/>
    <property type="molecule type" value="Genomic_DNA"/>
</dbReference>
<evidence type="ECO:0000313" key="1">
    <source>
        <dbReference type="EMBL" id="KAF6491394.1"/>
    </source>
</evidence>
<name>A0A7J8J3D1_MOLMO</name>
<dbReference type="Proteomes" id="UP000550707">
    <property type="component" value="Unassembled WGS sequence"/>
</dbReference>
<sequence>MKQALVDDTEDVSLDFGNEEELAFRKAKIRVEIARLLLCPHPTPETGDVREGRTWSVLFPALGLDLAWTLIKS</sequence>